<sequence>MTLQCLSVPCKGLAMTYVTCKGLAMTYVTKCTPGSLDTRFPYGKSSN</sequence>
<proteinExistence type="predicted"/>
<dbReference type="AlphaFoldDB" id="A0A117NH15"/>
<organism evidence="1">
    <name type="scientific">Picea glauca</name>
    <name type="common">White spruce</name>
    <name type="synonym">Pinus glauca</name>
    <dbReference type="NCBI Taxonomy" id="3330"/>
    <lineage>
        <taxon>Eukaryota</taxon>
        <taxon>Viridiplantae</taxon>
        <taxon>Streptophyta</taxon>
        <taxon>Embryophyta</taxon>
        <taxon>Tracheophyta</taxon>
        <taxon>Spermatophyta</taxon>
        <taxon>Pinopsida</taxon>
        <taxon>Pinidae</taxon>
        <taxon>Conifers I</taxon>
        <taxon>Pinales</taxon>
        <taxon>Pinaceae</taxon>
        <taxon>Picea</taxon>
    </lineage>
</organism>
<reference evidence="1" key="1">
    <citation type="journal article" date="2015" name="Genome Biol. Evol.">
        <title>Organellar Genomes of White Spruce (Picea glauca): Assembly and Annotation.</title>
        <authorList>
            <person name="Jackman S.D."/>
            <person name="Warren R.L."/>
            <person name="Gibb E.A."/>
            <person name="Vandervalk B.P."/>
            <person name="Mohamadi H."/>
            <person name="Chu J."/>
            <person name="Raymond A."/>
            <person name="Pleasance S."/>
            <person name="Coope R."/>
            <person name="Wildung M.R."/>
            <person name="Ritland C.E."/>
            <person name="Bousquet J."/>
            <person name="Jones S.J."/>
            <person name="Bohlmann J."/>
            <person name="Birol I."/>
        </authorList>
    </citation>
    <scope>NUCLEOTIDE SEQUENCE [LARGE SCALE GENOMIC DNA]</scope>
    <source>
        <tissue evidence="1">Flushing bud</tissue>
    </source>
</reference>
<protein>
    <submittedName>
        <fullName evidence="1">Uncharacterized protein</fullName>
    </submittedName>
</protein>
<evidence type="ECO:0000313" key="1">
    <source>
        <dbReference type="EMBL" id="KUM47690.1"/>
    </source>
</evidence>
<geneLocation type="mitochondrion" evidence="1"/>
<name>A0A117NH15_PICGL</name>
<accession>A0A117NH15</accession>
<gene>
    <name evidence="1" type="ORF">ABT39_MTgene5877</name>
</gene>
<keyword evidence="1" id="KW-0496">Mitochondrion</keyword>
<comment type="caution">
    <text evidence="1">The sequence shown here is derived from an EMBL/GenBank/DDBJ whole genome shotgun (WGS) entry which is preliminary data.</text>
</comment>
<dbReference type="EMBL" id="LKAM01000007">
    <property type="protein sequence ID" value="KUM47690.1"/>
    <property type="molecule type" value="Genomic_DNA"/>
</dbReference>